<keyword evidence="8" id="KW-1185">Reference proteome</keyword>
<dbReference type="PANTHER" id="PTHR43107">
    <property type="entry name" value="LONG-CHAIN FATTY ACID TRANSPORT PROTEIN"/>
    <property type="match status" value="1"/>
</dbReference>
<dbReference type="GO" id="GO:0004467">
    <property type="term" value="F:long-chain fatty acid-CoA ligase activity"/>
    <property type="evidence" value="ECO:0007669"/>
    <property type="project" value="UniProtKB-EC"/>
</dbReference>
<dbReference type="GeneID" id="66859428"/>
<evidence type="ECO:0000256" key="2">
    <source>
        <dbReference type="ARBA" id="ARBA00022598"/>
    </source>
</evidence>
<organism evidence="7 8">
    <name type="scientific">Streptomyces rimosus subsp. rimosus</name>
    <dbReference type="NCBI Taxonomy" id="132474"/>
    <lineage>
        <taxon>Bacteria</taxon>
        <taxon>Bacillati</taxon>
        <taxon>Actinomycetota</taxon>
        <taxon>Actinomycetes</taxon>
        <taxon>Kitasatosporales</taxon>
        <taxon>Streptomycetaceae</taxon>
        <taxon>Streptomyces</taxon>
    </lineage>
</organism>
<evidence type="ECO:0000256" key="1">
    <source>
        <dbReference type="ARBA" id="ARBA00006432"/>
    </source>
</evidence>
<dbReference type="Proteomes" id="UP000829494">
    <property type="component" value="Chromosome"/>
</dbReference>
<dbReference type="SUPFAM" id="SSF56801">
    <property type="entry name" value="Acetyl-CoA synthetase-like"/>
    <property type="match status" value="1"/>
</dbReference>
<dbReference type="EMBL" id="CP094298">
    <property type="protein sequence ID" value="UNZ01496.1"/>
    <property type="molecule type" value="Genomic_DNA"/>
</dbReference>
<feature type="region of interest" description="Disordered" evidence="5">
    <location>
        <begin position="141"/>
        <end position="198"/>
    </location>
</feature>
<evidence type="ECO:0000259" key="6">
    <source>
        <dbReference type="Pfam" id="PF00501"/>
    </source>
</evidence>
<feature type="domain" description="AMP-dependent synthetase/ligase" evidence="6">
    <location>
        <begin position="16"/>
        <end position="139"/>
    </location>
</feature>
<dbReference type="Pfam" id="PF00501">
    <property type="entry name" value="AMP-binding"/>
    <property type="match status" value="1"/>
</dbReference>
<keyword evidence="2 7" id="KW-0436">Ligase</keyword>
<keyword evidence="4" id="KW-0067">ATP-binding</keyword>
<protein>
    <submittedName>
        <fullName evidence="7">Long-chain-fatty-acid--CoA ligase FadD19</fullName>
        <ecNumber evidence="7">6.2.1.3</ecNumber>
    </submittedName>
</protein>
<evidence type="ECO:0000256" key="4">
    <source>
        <dbReference type="ARBA" id="ARBA00022840"/>
    </source>
</evidence>
<proteinExistence type="inferred from homology"/>
<dbReference type="EC" id="6.2.1.3" evidence="7"/>
<evidence type="ECO:0000256" key="3">
    <source>
        <dbReference type="ARBA" id="ARBA00022741"/>
    </source>
</evidence>
<gene>
    <name evidence="7" type="ORF">SRIMR7_05020</name>
</gene>
<dbReference type="InterPro" id="IPR000873">
    <property type="entry name" value="AMP-dep_synth/lig_dom"/>
</dbReference>
<reference evidence="7 8" key="1">
    <citation type="submission" date="2022-03" db="EMBL/GenBank/DDBJ databases">
        <title>Complete genome of Streptomyces rimosus ssp. rimosus R7 (=ATCC 10970).</title>
        <authorList>
            <person name="Beganovic S."/>
            <person name="Ruckert C."/>
            <person name="Busche T."/>
            <person name="Kalinowski J."/>
            <person name="Wittmann C."/>
        </authorList>
    </citation>
    <scope>NUCLEOTIDE SEQUENCE [LARGE SCALE GENOMIC DNA]</scope>
    <source>
        <strain evidence="7 8">R7</strain>
    </source>
</reference>
<evidence type="ECO:0000256" key="5">
    <source>
        <dbReference type="SAM" id="MobiDB-lite"/>
    </source>
</evidence>
<evidence type="ECO:0000313" key="8">
    <source>
        <dbReference type="Proteomes" id="UP000829494"/>
    </source>
</evidence>
<evidence type="ECO:0000313" key="7">
    <source>
        <dbReference type="EMBL" id="UNZ01496.1"/>
    </source>
</evidence>
<dbReference type="Gene3D" id="3.40.50.980">
    <property type="match status" value="1"/>
</dbReference>
<dbReference type="PANTHER" id="PTHR43107:SF15">
    <property type="entry name" value="FATTY ACID TRANSPORT PROTEIN 3, ISOFORM A"/>
    <property type="match status" value="1"/>
</dbReference>
<keyword evidence="3" id="KW-0547">Nucleotide-binding</keyword>
<name>A0ABY3YU05_STRRM</name>
<comment type="similarity">
    <text evidence="1">Belongs to the ATP-dependent AMP-binding enzyme family.</text>
</comment>
<accession>A0ABY3YU05</accession>
<dbReference type="RefSeq" id="WP_003982056.1">
    <property type="nucleotide sequence ID" value="NZ_CP043497.1"/>
</dbReference>
<sequence>MREAPPDTTTLGDVLARRAESHHDALFLEFPASAFTFGEVDEQSDRVAQGLPAAGVATGEHVAVMLPNRPEIVFVTFALARIGAVTVLVNTAYHGPALRNVLAGSDCAALIVDSRYADRLPPVTAEVPDLRLTVVCAPGDRPAATGGSAAAPQGGRTVGWPDLMAHGAARPERCPSRHTSPGTRRRRPRPPPCHPAAT</sequence>